<protein>
    <recommendedName>
        <fullName evidence="1">Fibronectin type-III domain-containing protein</fullName>
    </recommendedName>
</protein>
<dbReference type="AlphaFoldDB" id="A0A1F5V9H3"/>
<dbReference type="STRING" id="1817863.A2Y62_19655"/>
<dbReference type="Proteomes" id="UP000178943">
    <property type="component" value="Unassembled WGS sequence"/>
</dbReference>
<dbReference type="EMBL" id="MFGW01000200">
    <property type="protein sequence ID" value="OGF60074.1"/>
    <property type="molecule type" value="Genomic_DNA"/>
</dbReference>
<organism evidence="2 3">
    <name type="scientific">Candidatus Fischerbacteria bacterium RBG_13_37_8</name>
    <dbReference type="NCBI Taxonomy" id="1817863"/>
    <lineage>
        <taxon>Bacteria</taxon>
        <taxon>Candidatus Fischeribacteriota</taxon>
    </lineage>
</organism>
<reference evidence="2 3" key="1">
    <citation type="journal article" date="2016" name="Nat. Commun.">
        <title>Thousands of microbial genomes shed light on interconnected biogeochemical processes in an aquifer system.</title>
        <authorList>
            <person name="Anantharaman K."/>
            <person name="Brown C.T."/>
            <person name="Hug L.A."/>
            <person name="Sharon I."/>
            <person name="Castelle C.J."/>
            <person name="Probst A.J."/>
            <person name="Thomas B.C."/>
            <person name="Singh A."/>
            <person name="Wilkins M.J."/>
            <person name="Karaoz U."/>
            <person name="Brodie E.L."/>
            <person name="Williams K.H."/>
            <person name="Hubbard S.S."/>
            <person name="Banfield J.F."/>
        </authorList>
    </citation>
    <scope>NUCLEOTIDE SEQUENCE [LARGE SCALE GENOMIC DNA]</scope>
</reference>
<name>A0A1F5V9H3_9BACT</name>
<sequence length="481" mass="49753">MDKQTAFTIADKIIWQGHNNVTSWYTCTCPSTSSGCGTNNAYPQWIAVEDDDGNVNNGTPHMTAIYAAFNRHAMACATPTPQNSGCSSGPSTAPTLSGTPGNNSVALSWNSVSGAANYYVWRSEGSCDFGRVKITTVATTSYTDTQALNGNTYYYNVQPVGTNTDCIGPMSNCITVTPSAPSCSAPTFGGVTSVSNPSACNAGIQVNWNTPSSWGTGATSGTFDVRRYTTSGCSGGYNTVASALSASTVTYTDTTATAGTTYYYQVVAINNCTPPLSSTGTTSCSAAIIDTVGTAPTGLTNNTAADVNACADTGVLITWTANPTNWGDNGSGTRTYTVLRNGTAISGNLAYGTTNYTDTTGTNGTSYTYTVRYVNGCALNATTTGASAADNIDVTPCPAVGNTLLVAKSGVGPLVDLTWTAVTCADISNYRVYGSATYDATFPTNWTLLSSPIGTTYQDALSSSYVAYKLVTQDICGNISN</sequence>
<comment type="caution">
    <text evidence="2">The sequence shown here is derived from an EMBL/GenBank/DDBJ whole genome shotgun (WGS) entry which is preliminary data.</text>
</comment>
<gene>
    <name evidence="2" type="ORF">A2Y62_19655</name>
</gene>
<dbReference type="SUPFAM" id="SSF49265">
    <property type="entry name" value="Fibronectin type III"/>
    <property type="match status" value="2"/>
</dbReference>
<dbReference type="InterPro" id="IPR003961">
    <property type="entry name" value="FN3_dom"/>
</dbReference>
<evidence type="ECO:0000313" key="2">
    <source>
        <dbReference type="EMBL" id="OGF60074.1"/>
    </source>
</evidence>
<dbReference type="InterPro" id="IPR013783">
    <property type="entry name" value="Ig-like_fold"/>
</dbReference>
<feature type="domain" description="Fibronectin type-III" evidence="1">
    <location>
        <begin position="90"/>
        <end position="182"/>
    </location>
</feature>
<accession>A0A1F5V9H3</accession>
<proteinExistence type="predicted"/>
<dbReference type="Gene3D" id="2.60.40.10">
    <property type="entry name" value="Immunoglobulins"/>
    <property type="match status" value="4"/>
</dbReference>
<evidence type="ECO:0000313" key="3">
    <source>
        <dbReference type="Proteomes" id="UP000178943"/>
    </source>
</evidence>
<dbReference type="InterPro" id="IPR036116">
    <property type="entry name" value="FN3_sf"/>
</dbReference>
<dbReference type="PROSITE" id="PS50853">
    <property type="entry name" value="FN3"/>
    <property type="match status" value="1"/>
</dbReference>
<evidence type="ECO:0000259" key="1">
    <source>
        <dbReference type="PROSITE" id="PS50853"/>
    </source>
</evidence>